<comment type="cofactor">
    <cofactor evidence="7">
        <name>Zn(2+)</name>
        <dbReference type="ChEBI" id="CHEBI:29105"/>
    </cofactor>
    <text evidence="7">Binds 1 zinc ion per subunit.</text>
</comment>
<dbReference type="InterPro" id="IPR034704">
    <property type="entry name" value="Ribosomal_bL28/bL31-like_sf"/>
</dbReference>
<dbReference type="PROSITE" id="PS01143">
    <property type="entry name" value="RIBOSOMAL_L31"/>
    <property type="match status" value="1"/>
</dbReference>
<dbReference type="RefSeq" id="WP_012992957.1">
    <property type="nucleotide sequence ID" value="NZ_NBZD01000004.1"/>
</dbReference>
<dbReference type="InterPro" id="IPR027491">
    <property type="entry name" value="Ribosomal_bL31_A"/>
</dbReference>
<evidence type="ECO:0000313" key="8">
    <source>
        <dbReference type="EMBL" id="PNH18045.1"/>
    </source>
</evidence>
<dbReference type="OMA" id="IHVDVWS"/>
<keyword evidence="7" id="KW-0479">Metal-binding</keyword>
<evidence type="ECO:0000256" key="1">
    <source>
        <dbReference type="ARBA" id="ARBA00009296"/>
    </source>
</evidence>
<dbReference type="SUPFAM" id="SSF143800">
    <property type="entry name" value="L28p-like"/>
    <property type="match status" value="1"/>
</dbReference>
<dbReference type="InterPro" id="IPR042105">
    <property type="entry name" value="Ribosomal_bL31_sf"/>
</dbReference>
<comment type="subunit">
    <text evidence="7">Part of the 50S ribosomal subunit.</text>
</comment>
<feature type="binding site" evidence="7">
    <location>
        <position position="18"/>
    </location>
    <ligand>
        <name>Zn(2+)</name>
        <dbReference type="ChEBI" id="CHEBI:29105"/>
    </ligand>
</feature>
<evidence type="ECO:0000256" key="7">
    <source>
        <dbReference type="HAMAP-Rule" id="MF_00501"/>
    </source>
</evidence>
<evidence type="ECO:0000256" key="5">
    <source>
        <dbReference type="ARBA" id="ARBA00023274"/>
    </source>
</evidence>
<keyword evidence="7" id="KW-0862">Zinc</keyword>
<dbReference type="GO" id="GO:0006412">
    <property type="term" value="P:translation"/>
    <property type="evidence" value="ECO:0007669"/>
    <property type="project" value="UniProtKB-UniRule"/>
</dbReference>
<reference evidence="9" key="1">
    <citation type="submission" date="2017-04" db="EMBL/GenBank/DDBJ databases">
        <authorList>
            <person name="Bumgarner R.E."/>
            <person name="Fredricks D.N."/>
            <person name="Srinivasan S."/>
        </authorList>
    </citation>
    <scope>NUCLEOTIDE SEQUENCE [LARGE SCALE GENOMIC DNA]</scope>
    <source>
        <strain evidence="9">KA00405</strain>
    </source>
</reference>
<protein>
    <recommendedName>
        <fullName evidence="6 7">Large ribosomal subunit protein bL31</fullName>
    </recommendedName>
</protein>
<feature type="binding site" evidence="7">
    <location>
        <position position="36"/>
    </location>
    <ligand>
        <name>Zn(2+)</name>
        <dbReference type="ChEBI" id="CHEBI:29105"/>
    </ligand>
</feature>
<dbReference type="NCBIfam" id="NF001809">
    <property type="entry name" value="PRK00528.1"/>
    <property type="match status" value="1"/>
</dbReference>
<dbReference type="PANTHER" id="PTHR33280">
    <property type="entry name" value="50S RIBOSOMAL PROTEIN L31, CHLOROPLASTIC"/>
    <property type="match status" value="1"/>
</dbReference>
<evidence type="ECO:0000256" key="6">
    <source>
        <dbReference type="ARBA" id="ARBA00035687"/>
    </source>
</evidence>
<dbReference type="GO" id="GO:0005840">
    <property type="term" value="C:ribosome"/>
    <property type="evidence" value="ECO:0007669"/>
    <property type="project" value="UniProtKB-KW"/>
</dbReference>
<dbReference type="PANTHER" id="PTHR33280:SF1">
    <property type="entry name" value="LARGE RIBOSOMAL SUBUNIT PROTEIN BL31C"/>
    <property type="match status" value="1"/>
</dbReference>
<comment type="function">
    <text evidence="7">Binds the 23S rRNA.</text>
</comment>
<dbReference type="Pfam" id="PF01197">
    <property type="entry name" value="Ribosomal_L31"/>
    <property type="match status" value="1"/>
</dbReference>
<dbReference type="InterPro" id="IPR002150">
    <property type="entry name" value="Ribosomal_bL31"/>
</dbReference>
<organism evidence="8 9">
    <name type="scientific">Mageeibacillus indolicus</name>
    <dbReference type="NCBI Taxonomy" id="884684"/>
    <lineage>
        <taxon>Bacteria</taxon>
        <taxon>Bacillati</taxon>
        <taxon>Bacillota</taxon>
        <taxon>Clostridia</taxon>
        <taxon>Eubacteriales</taxon>
        <taxon>Oscillospiraceae</taxon>
        <taxon>Mageeibacillus</taxon>
    </lineage>
</organism>
<evidence type="ECO:0000313" key="9">
    <source>
        <dbReference type="Proteomes" id="UP000236394"/>
    </source>
</evidence>
<keyword evidence="2 7" id="KW-0699">rRNA-binding</keyword>
<feature type="binding site" evidence="7">
    <location>
        <position position="16"/>
    </location>
    <ligand>
        <name>Zn(2+)</name>
        <dbReference type="ChEBI" id="CHEBI:29105"/>
    </ligand>
</feature>
<keyword evidence="5 7" id="KW-0687">Ribonucleoprotein</keyword>
<name>A0A2J8AZW1_9FIRM</name>
<dbReference type="EMBL" id="NBZD01000004">
    <property type="protein sequence ID" value="PNH18045.1"/>
    <property type="molecule type" value="Genomic_DNA"/>
</dbReference>
<comment type="similarity">
    <text evidence="1 7">Belongs to the bacterial ribosomal protein bL31 family. Type A subfamily.</text>
</comment>
<dbReference type="NCBIfam" id="NF000612">
    <property type="entry name" value="PRK00019.1"/>
    <property type="match status" value="1"/>
</dbReference>
<dbReference type="PRINTS" id="PR01249">
    <property type="entry name" value="RIBOSOMALL31"/>
</dbReference>
<dbReference type="GO" id="GO:0019843">
    <property type="term" value="F:rRNA binding"/>
    <property type="evidence" value="ECO:0007669"/>
    <property type="project" value="UniProtKB-KW"/>
</dbReference>
<evidence type="ECO:0000256" key="2">
    <source>
        <dbReference type="ARBA" id="ARBA00022730"/>
    </source>
</evidence>
<keyword evidence="4 7" id="KW-0689">Ribosomal protein</keyword>
<dbReference type="NCBIfam" id="TIGR00105">
    <property type="entry name" value="L31"/>
    <property type="match status" value="1"/>
</dbReference>
<accession>A0A2J8AZW1</accession>
<sequence length="66" mass="7483">MKKGIHPEYGKCIVKCACGETFETRSVLKTMNIDICSKCHPFFTGKQKLVDAGGRVDKFKKRMSQK</sequence>
<comment type="caution">
    <text evidence="8">The sequence shown here is derived from an EMBL/GenBank/DDBJ whole genome shotgun (WGS) entry which is preliminary data.</text>
</comment>
<dbReference type="HAMAP" id="MF_00501">
    <property type="entry name" value="Ribosomal_bL31_1"/>
    <property type="match status" value="1"/>
</dbReference>
<evidence type="ECO:0000256" key="3">
    <source>
        <dbReference type="ARBA" id="ARBA00022884"/>
    </source>
</evidence>
<dbReference type="GO" id="GO:1990904">
    <property type="term" value="C:ribonucleoprotein complex"/>
    <property type="evidence" value="ECO:0007669"/>
    <property type="project" value="UniProtKB-KW"/>
</dbReference>
<gene>
    <name evidence="7" type="primary">rpmE</name>
    <name evidence="8" type="ORF">B7R76_06845</name>
</gene>
<dbReference type="GO" id="GO:0003735">
    <property type="term" value="F:structural constituent of ribosome"/>
    <property type="evidence" value="ECO:0007669"/>
    <property type="project" value="InterPro"/>
</dbReference>
<dbReference type="AlphaFoldDB" id="A0A2J8AZW1"/>
<feature type="binding site" evidence="7">
    <location>
        <position position="39"/>
    </location>
    <ligand>
        <name>Zn(2+)</name>
        <dbReference type="ChEBI" id="CHEBI:29105"/>
    </ligand>
</feature>
<keyword evidence="3 7" id="KW-0694">RNA-binding</keyword>
<dbReference type="GO" id="GO:0046872">
    <property type="term" value="F:metal ion binding"/>
    <property type="evidence" value="ECO:0007669"/>
    <property type="project" value="UniProtKB-KW"/>
</dbReference>
<evidence type="ECO:0000256" key="4">
    <source>
        <dbReference type="ARBA" id="ARBA00022980"/>
    </source>
</evidence>
<dbReference type="Proteomes" id="UP000236394">
    <property type="component" value="Unassembled WGS sequence"/>
</dbReference>
<proteinExistence type="inferred from homology"/>
<dbReference type="Gene3D" id="4.10.830.30">
    <property type="entry name" value="Ribosomal protein L31"/>
    <property type="match status" value="1"/>
</dbReference>